<name>A0A8I7BAZ6_HORVV</name>
<organism evidence="4 5">
    <name type="scientific">Hordeum vulgare subsp. vulgare</name>
    <name type="common">Domesticated barley</name>
    <dbReference type="NCBI Taxonomy" id="112509"/>
    <lineage>
        <taxon>Eukaryota</taxon>
        <taxon>Viridiplantae</taxon>
        <taxon>Streptophyta</taxon>
        <taxon>Embryophyta</taxon>
        <taxon>Tracheophyta</taxon>
        <taxon>Spermatophyta</taxon>
        <taxon>Magnoliopsida</taxon>
        <taxon>Liliopsida</taxon>
        <taxon>Poales</taxon>
        <taxon>Poaceae</taxon>
        <taxon>BOP clade</taxon>
        <taxon>Pooideae</taxon>
        <taxon>Triticodae</taxon>
        <taxon>Triticeae</taxon>
        <taxon>Hordeinae</taxon>
        <taxon>Hordeum</taxon>
    </lineage>
</organism>
<dbReference type="Gramene" id="HORVU.MOREX.r2.6HG0454600.1">
    <property type="protein sequence ID" value="HORVU.MOREX.r2.6HG0454600.1"/>
    <property type="gene ID" value="HORVU.MOREX.r2.6HG0454600"/>
</dbReference>
<keyword evidence="5" id="KW-1185">Reference proteome</keyword>
<feature type="region of interest" description="Disordered" evidence="1">
    <location>
        <begin position="520"/>
        <end position="625"/>
    </location>
</feature>
<sequence length="625" mass="70322">MVLKGYGNEADKFNGGRSTGQRQQHGGRPLDFEGNVNANGSGSGDRDANGSASHRLWKGLKDNNLYDPWNHAWPYYGGFDCTYCSLKHKGGGATRVAEHLGGIVGNVRSCPNVPRNVRDAMRKCRDESKRKKRDKQNSRLRIERNIMEGLYQQGGVINVLDDDEEEIQMNIREALRDPNVSRRVERRIGREGVGDVRVSVGKRSITAYFDKQLSSNKVSMQPKISSALNPNSRDALGLAWSKFFHANDIAGLKADCPYFRAVVKITQQLGPIPIPTGKKIDGQYLEANYDEANLFLQKFKQDWKNFGVTLMCDSWTGPTGMSIINFMVYCNTRMFFLNTIDASGQTQNSAAVLDPYTHYKLNLCNHTDYATSLTDAIAKILDPVSALSAIDEFGGDVPALQKCAMRICSQCISSSGCERNWSAFALVHTKQRNRLLYDKLDKLVSVRYNLKIRAEEDEGKERDIDKEIDPSALLMDTTMFDETNPIMEWLNEDVEDPIMDGADAASAVFEKIRHLNSSRKASYVGSKGSNKKRKRSDDDENEFVETESEDDDGENEYDDNDIEDDDAVSEDDEDGLQDQLETQMQLEEETQVQVEKDTTSIGNLETRRSGRLARKKTKHVHSLYS</sequence>
<dbReference type="GO" id="GO:0046983">
    <property type="term" value="F:protein dimerization activity"/>
    <property type="evidence" value="ECO:0007669"/>
    <property type="project" value="InterPro"/>
</dbReference>
<reference evidence="5" key="1">
    <citation type="journal article" date="2012" name="Nature">
        <title>A physical, genetic and functional sequence assembly of the barley genome.</title>
        <authorList>
            <consortium name="The International Barley Genome Sequencing Consortium"/>
            <person name="Mayer K.F."/>
            <person name="Waugh R."/>
            <person name="Brown J.W."/>
            <person name="Schulman A."/>
            <person name="Langridge P."/>
            <person name="Platzer M."/>
            <person name="Fincher G.B."/>
            <person name="Muehlbauer G.J."/>
            <person name="Sato K."/>
            <person name="Close T.J."/>
            <person name="Wise R.P."/>
            <person name="Stein N."/>
        </authorList>
    </citation>
    <scope>NUCLEOTIDE SEQUENCE [LARGE SCALE GENOMIC DNA]</scope>
    <source>
        <strain evidence="5">cv. Morex</strain>
    </source>
</reference>
<dbReference type="PANTHER" id="PTHR46951:SF2">
    <property type="entry name" value="BED-TYPE DOMAIN-CONTAINING PROTEIN"/>
    <property type="match status" value="1"/>
</dbReference>
<protein>
    <recommendedName>
        <fullName evidence="6">BED-type domain-containing protein</fullName>
    </recommendedName>
</protein>
<feature type="region of interest" description="Disordered" evidence="1">
    <location>
        <begin position="1"/>
        <end position="51"/>
    </location>
</feature>
<dbReference type="EnsemblPlants" id="HORVU.MOREX.r3.6HG0546900.1">
    <property type="protein sequence ID" value="HORVU.MOREX.r3.6HG0546900.1"/>
    <property type="gene ID" value="HORVU.MOREX.r3.6HG0546900"/>
</dbReference>
<dbReference type="Gramene" id="HORVU.MOREX.r3.6HG0546900.1">
    <property type="protein sequence ID" value="HORVU.MOREX.r3.6HG0546900.1"/>
    <property type="gene ID" value="HORVU.MOREX.r3.6HG0546900"/>
</dbReference>
<feature type="domain" description="HAT C-terminal dimerisation" evidence="3">
    <location>
        <begin position="391"/>
        <end position="450"/>
    </location>
</feature>
<feature type="compositionally biased region" description="Acidic residues" evidence="1">
    <location>
        <begin position="538"/>
        <end position="576"/>
    </location>
</feature>
<dbReference type="Pfam" id="PF05699">
    <property type="entry name" value="Dimer_Tnp_hAT"/>
    <property type="match status" value="1"/>
</dbReference>
<dbReference type="AlphaFoldDB" id="A0A8I7BAZ6"/>
<dbReference type="InterPro" id="IPR007021">
    <property type="entry name" value="DUF659"/>
</dbReference>
<dbReference type="Pfam" id="PF04937">
    <property type="entry name" value="DUF659"/>
    <property type="match status" value="1"/>
</dbReference>
<evidence type="ECO:0008006" key="6">
    <source>
        <dbReference type="Google" id="ProtNLM"/>
    </source>
</evidence>
<dbReference type="PANTHER" id="PTHR46951">
    <property type="entry name" value="BED-TYPE DOMAIN-CONTAINING PROTEIN"/>
    <property type="match status" value="1"/>
</dbReference>
<evidence type="ECO:0000313" key="4">
    <source>
        <dbReference type="EnsemblPlants" id="HORVU.MOREX.r3.6HG0546900.1"/>
    </source>
</evidence>
<dbReference type="InterPro" id="IPR008906">
    <property type="entry name" value="HATC_C_dom"/>
</dbReference>
<evidence type="ECO:0000259" key="3">
    <source>
        <dbReference type="Pfam" id="PF05699"/>
    </source>
</evidence>
<feature type="compositionally biased region" description="Basic residues" evidence="1">
    <location>
        <begin position="609"/>
        <end position="625"/>
    </location>
</feature>
<dbReference type="Proteomes" id="UP000011116">
    <property type="component" value="Chromosome 6H"/>
</dbReference>
<dbReference type="SUPFAM" id="SSF53098">
    <property type="entry name" value="Ribonuclease H-like"/>
    <property type="match status" value="1"/>
</dbReference>
<reference evidence="4" key="2">
    <citation type="submission" date="2020-10" db="EMBL/GenBank/DDBJ databases">
        <authorList>
            <person name="Scholz U."/>
            <person name="Mascher M."/>
            <person name="Fiebig A."/>
        </authorList>
    </citation>
    <scope>NUCLEOTIDE SEQUENCE [LARGE SCALE GENOMIC DNA]</scope>
    <source>
        <strain evidence="4">cv. Morex</strain>
    </source>
</reference>
<dbReference type="InterPro" id="IPR012337">
    <property type="entry name" value="RNaseH-like_sf"/>
</dbReference>
<evidence type="ECO:0000256" key="1">
    <source>
        <dbReference type="SAM" id="MobiDB-lite"/>
    </source>
</evidence>
<accession>A0A8I7BAZ6</accession>
<feature type="domain" description="DUF659" evidence="2">
    <location>
        <begin position="275"/>
        <end position="352"/>
    </location>
</feature>
<evidence type="ECO:0000259" key="2">
    <source>
        <dbReference type="Pfam" id="PF04937"/>
    </source>
</evidence>
<proteinExistence type="predicted"/>
<evidence type="ECO:0000313" key="5">
    <source>
        <dbReference type="Proteomes" id="UP000011116"/>
    </source>
</evidence>
<reference evidence="4" key="3">
    <citation type="submission" date="2022-01" db="UniProtKB">
        <authorList>
            <consortium name="EnsemblPlants"/>
        </authorList>
    </citation>
    <scope>IDENTIFICATION</scope>
    <source>
        <strain evidence="4">subsp. vulgare</strain>
    </source>
</reference>